<proteinExistence type="predicted"/>
<sequence>MFFEATPVTPETLLTEVRRLADAKYRFVTMSQTVLDEHTLRLYYHFDENLTMTDLRCNSELCHWSPSDAKGMRHLRMDVDKDQLIPSISSVYFCAVLIENETQDQFGVRFEGLPLDYQGGMYLEGEVTRGPYFTMTTVKRPAGAKTPTPAPEGGEAAKGEQA</sequence>
<dbReference type="Gene3D" id="3.30.460.80">
    <property type="entry name" value="NADH:ubiquinone oxidoreductase, 30kDa subunit"/>
    <property type="match status" value="1"/>
</dbReference>
<reference evidence="4" key="1">
    <citation type="submission" date="2016-02" db="EMBL/GenBank/DDBJ databases">
        <authorList>
            <person name="Holder M.E."/>
            <person name="Ajami N.J."/>
            <person name="Petrosino J.F."/>
        </authorList>
    </citation>
    <scope>NUCLEOTIDE SEQUENCE [LARGE SCALE GENOMIC DNA]</scope>
    <source>
        <strain evidence="4">CCUG 45958</strain>
    </source>
</reference>
<dbReference type="AlphaFoldDB" id="A0A0X8JK56"/>
<feature type="region of interest" description="Disordered" evidence="1">
    <location>
        <begin position="140"/>
        <end position="162"/>
    </location>
</feature>
<organism evidence="3 4">
    <name type="scientific">Desulfovibrio fairfieldensis</name>
    <dbReference type="NCBI Taxonomy" id="44742"/>
    <lineage>
        <taxon>Bacteria</taxon>
        <taxon>Pseudomonadati</taxon>
        <taxon>Thermodesulfobacteriota</taxon>
        <taxon>Desulfovibrionia</taxon>
        <taxon>Desulfovibrionales</taxon>
        <taxon>Desulfovibrionaceae</taxon>
        <taxon>Desulfovibrio</taxon>
    </lineage>
</organism>
<evidence type="ECO:0000313" key="3">
    <source>
        <dbReference type="EMBL" id="AMD90255.1"/>
    </source>
</evidence>
<dbReference type="SUPFAM" id="SSF143243">
    <property type="entry name" value="Nqo5-like"/>
    <property type="match status" value="1"/>
</dbReference>
<dbReference type="STRING" id="44742.AXF13_09045"/>
<dbReference type="Proteomes" id="UP000069241">
    <property type="component" value="Chromosome"/>
</dbReference>
<feature type="domain" description="NADH:ubiquinone oxidoreductase 30kDa subunit" evidence="2">
    <location>
        <begin position="8"/>
        <end position="114"/>
    </location>
</feature>
<dbReference type="InterPro" id="IPR001268">
    <property type="entry name" value="NADH_UbQ_OxRdtase_30kDa_su"/>
</dbReference>
<dbReference type="PIRSF" id="PIRSF036585">
    <property type="entry name" value="EchD"/>
    <property type="match status" value="1"/>
</dbReference>
<evidence type="ECO:0000259" key="2">
    <source>
        <dbReference type="Pfam" id="PF00329"/>
    </source>
</evidence>
<evidence type="ECO:0000313" key="4">
    <source>
        <dbReference type="Proteomes" id="UP000069241"/>
    </source>
</evidence>
<evidence type="ECO:0000256" key="1">
    <source>
        <dbReference type="SAM" id="MobiDB-lite"/>
    </source>
</evidence>
<dbReference type="InterPro" id="IPR037232">
    <property type="entry name" value="NADH_quin_OxRdtase_su_C/D-like"/>
</dbReference>
<dbReference type="InterPro" id="IPR012179">
    <property type="entry name" value="NiFe-hyd_3_EchD"/>
</dbReference>
<dbReference type="Pfam" id="PF00329">
    <property type="entry name" value="Complex1_30kDa"/>
    <property type="match status" value="1"/>
</dbReference>
<protein>
    <submittedName>
        <fullName evidence="3">NADH dehydrogenase</fullName>
    </submittedName>
</protein>
<name>A0A0X8JK56_9BACT</name>
<accession>A0A0X8JK56</accession>
<dbReference type="EMBL" id="CP014229">
    <property type="protein sequence ID" value="AMD90255.1"/>
    <property type="molecule type" value="Genomic_DNA"/>
</dbReference>
<gene>
    <name evidence="3" type="ORF">AXF13_09045</name>
</gene>
<dbReference type="GO" id="GO:0008137">
    <property type="term" value="F:NADH dehydrogenase (ubiquinone) activity"/>
    <property type="evidence" value="ECO:0007669"/>
    <property type="project" value="InterPro"/>
</dbReference>
<dbReference type="KEGG" id="dfi:AXF13_09045"/>
<dbReference type="RefSeq" id="WP_062252741.1">
    <property type="nucleotide sequence ID" value="NZ_CP014229.1"/>
</dbReference>
<keyword evidence="4" id="KW-1185">Reference proteome</keyword>